<dbReference type="InterPro" id="IPR004165">
    <property type="entry name" value="CoA_trans_fam_I"/>
</dbReference>
<dbReference type="SUPFAM" id="SSF100950">
    <property type="entry name" value="NagB/RpiA/CoA transferase-like"/>
    <property type="match status" value="1"/>
</dbReference>
<accession>A0A323UBU6</accession>
<dbReference type="Proteomes" id="UP000248134">
    <property type="component" value="Unassembled WGS sequence"/>
</dbReference>
<dbReference type="RefSeq" id="WP_110787947.1">
    <property type="nucleotide sequence ID" value="NZ_QKQS01000026.1"/>
</dbReference>
<organism evidence="1 2">
    <name type="scientific">Rhodopseudomonas palustris</name>
    <dbReference type="NCBI Taxonomy" id="1076"/>
    <lineage>
        <taxon>Bacteria</taxon>
        <taxon>Pseudomonadati</taxon>
        <taxon>Pseudomonadota</taxon>
        <taxon>Alphaproteobacteria</taxon>
        <taxon>Hyphomicrobiales</taxon>
        <taxon>Nitrobacteraceae</taxon>
        <taxon>Rhodopseudomonas</taxon>
    </lineage>
</organism>
<dbReference type="Pfam" id="PF01144">
    <property type="entry name" value="CoA_trans"/>
    <property type="match status" value="1"/>
</dbReference>
<dbReference type="AlphaFoldDB" id="A0A323UBU6"/>
<dbReference type="GO" id="GO:0008410">
    <property type="term" value="F:CoA-transferase activity"/>
    <property type="evidence" value="ECO:0007669"/>
    <property type="project" value="InterPro"/>
</dbReference>
<dbReference type="Gene3D" id="3.40.1080.10">
    <property type="entry name" value="Glutaconate Coenzyme A-transferase"/>
    <property type="match status" value="1"/>
</dbReference>
<dbReference type="InterPro" id="IPR037171">
    <property type="entry name" value="NagB/RpiA_transferase-like"/>
</dbReference>
<evidence type="ECO:0000313" key="1">
    <source>
        <dbReference type="EMBL" id="PZA09841.1"/>
    </source>
</evidence>
<dbReference type="OrthoDB" id="9777193at2"/>
<reference evidence="1 2" key="1">
    <citation type="submission" date="2018-06" db="EMBL/GenBank/DDBJ databases">
        <title>Draft Whole-Genome Sequence of the purple photosynthetic bacterium Rhodospeudomonas palustris XCP.</title>
        <authorList>
            <person name="Rayyan A."/>
            <person name="Meyer T.E."/>
            <person name="Kyndt J.A."/>
        </authorList>
    </citation>
    <scope>NUCLEOTIDE SEQUENCE [LARGE SCALE GENOMIC DNA]</scope>
    <source>
        <strain evidence="1 2">XCP</strain>
    </source>
</reference>
<gene>
    <name evidence="1" type="ORF">DNX69_21040</name>
</gene>
<comment type="caution">
    <text evidence="1">The sequence shown here is derived from an EMBL/GenBank/DDBJ whole genome shotgun (WGS) entry which is preliminary data.</text>
</comment>
<name>A0A323UBU6_RHOPL</name>
<dbReference type="EMBL" id="QKQS01000026">
    <property type="protein sequence ID" value="PZA09841.1"/>
    <property type="molecule type" value="Genomic_DNA"/>
</dbReference>
<protein>
    <submittedName>
        <fullName evidence="1">CoA synthetase</fullName>
    </submittedName>
</protein>
<dbReference type="Gene3D" id="3.30.30.40">
    <property type="match status" value="1"/>
</dbReference>
<proteinExistence type="predicted"/>
<dbReference type="SMART" id="SM00882">
    <property type="entry name" value="CoA_trans"/>
    <property type="match status" value="1"/>
</dbReference>
<sequence length="272" mass="28251">MGQIVSIEALAAQIRDGMTVAVPSDTSGVAMAATAAIIANRPRNLHLVCIPISGLQADMLIGEGLVGTVETSAITLGEAGGAPRFADGIRSGAFAIKDATCPAILAGLVAGQKGVPFMPIRGIIGSDILETRDDWKVIDNPYAPDDPIVVVPAIRPDVALFHAPEADRFGNVRIGRQTELAAMAYAAKTTLVTVERIVETSLLADENAAAGVLPALYVGAIAEAKNGAWPLSLAGEYNTDTAEVGRYAKMARSAEGFATYMQGFAQKFEAVA</sequence>
<evidence type="ECO:0000313" key="2">
    <source>
        <dbReference type="Proteomes" id="UP000248134"/>
    </source>
</evidence>